<dbReference type="InterPro" id="IPR039536">
    <property type="entry name" value="TetR_C_Proteobacteria"/>
</dbReference>
<evidence type="ECO:0000313" key="6">
    <source>
        <dbReference type="Proteomes" id="UP000220629"/>
    </source>
</evidence>
<dbReference type="Gene3D" id="1.10.357.10">
    <property type="entry name" value="Tetracycline Repressor, domain 2"/>
    <property type="match status" value="1"/>
</dbReference>
<evidence type="ECO:0000256" key="1">
    <source>
        <dbReference type="ARBA" id="ARBA00023125"/>
    </source>
</evidence>
<dbReference type="Gene3D" id="1.10.10.60">
    <property type="entry name" value="Homeodomain-like"/>
    <property type="match status" value="1"/>
</dbReference>
<keyword evidence="1 2" id="KW-0238">DNA-binding</keyword>
<dbReference type="PRINTS" id="PR00455">
    <property type="entry name" value="HTHTETR"/>
</dbReference>
<comment type="caution">
    <text evidence="5">The sequence shown here is derived from an EMBL/GenBank/DDBJ whole genome shotgun (WGS) entry which is preliminary data.</text>
</comment>
<dbReference type="PANTHER" id="PTHR30055:SF146">
    <property type="entry name" value="HTH-TYPE TRANSCRIPTIONAL DUAL REGULATOR CECR"/>
    <property type="match status" value="1"/>
</dbReference>
<dbReference type="SUPFAM" id="SSF46689">
    <property type="entry name" value="Homeodomain-like"/>
    <property type="match status" value="1"/>
</dbReference>
<dbReference type="InterPro" id="IPR001647">
    <property type="entry name" value="HTH_TetR"/>
</dbReference>
<feature type="domain" description="HTH tetR-type" evidence="4">
    <location>
        <begin position="48"/>
        <end position="108"/>
    </location>
</feature>
<dbReference type="GO" id="GO:0003700">
    <property type="term" value="F:DNA-binding transcription factor activity"/>
    <property type="evidence" value="ECO:0007669"/>
    <property type="project" value="TreeGrafter"/>
</dbReference>
<organism evidence="5 6">
    <name type="scientific">Burkholderia gladioli</name>
    <name type="common">Pseudomonas marginata</name>
    <name type="synonym">Phytomonas marginata</name>
    <dbReference type="NCBI Taxonomy" id="28095"/>
    <lineage>
        <taxon>Bacteria</taxon>
        <taxon>Pseudomonadati</taxon>
        <taxon>Pseudomonadota</taxon>
        <taxon>Betaproteobacteria</taxon>
        <taxon>Burkholderiales</taxon>
        <taxon>Burkholderiaceae</taxon>
        <taxon>Burkholderia</taxon>
    </lineage>
</organism>
<dbReference type="InterPro" id="IPR009057">
    <property type="entry name" value="Homeodomain-like_sf"/>
</dbReference>
<feature type="region of interest" description="Disordered" evidence="3">
    <location>
        <begin position="1"/>
        <end position="50"/>
    </location>
</feature>
<evidence type="ECO:0000256" key="2">
    <source>
        <dbReference type="PROSITE-ProRule" id="PRU00335"/>
    </source>
</evidence>
<evidence type="ECO:0000256" key="3">
    <source>
        <dbReference type="SAM" id="MobiDB-lite"/>
    </source>
</evidence>
<dbReference type="AlphaFoldDB" id="A0A2A7SGD7"/>
<sequence length="254" mass="27263">MSATRRPAGAASLEHASRPHRDALTEPAMTADQEANLAPDTEDAGSERSPRQRIIEAAFRIFAEKGYESASTLAIATQAKVSKRDIYANFSNKQDMLLACIEGRGQRMNLGAALPRATSAAMLEKVLASFASRLLVEVTDPIIITIYRLAIAEVARAPEIARTLDRIGRKASQQALTTWLAQAQQDALLGEGEAAALAAEFLALAWNDLRTDLLLGVAPRPSAEALAEQARQAAAAFMRLHGKPAPRARRNVGA</sequence>
<reference evidence="6" key="1">
    <citation type="submission" date="2017-09" db="EMBL/GenBank/DDBJ databases">
        <title>FDA dAtabase for Regulatory Grade micrObial Sequences (FDA-ARGOS): Supporting development and validation of Infectious Disease Dx tests.</title>
        <authorList>
            <person name="Minogue T."/>
            <person name="Wolcott M."/>
            <person name="Wasieloski L."/>
            <person name="Aguilar W."/>
            <person name="Moore D."/>
            <person name="Tallon L."/>
            <person name="Sadzewicz L."/>
            <person name="Ott S."/>
            <person name="Zhao X."/>
            <person name="Nagaraj S."/>
            <person name="Vavikolanu K."/>
            <person name="Aluvathingal J."/>
            <person name="Nadendla S."/>
            <person name="Sichtig H."/>
        </authorList>
    </citation>
    <scope>NUCLEOTIDE SEQUENCE [LARGE SCALE GENOMIC DNA]</scope>
    <source>
        <strain evidence="6">FDAARGOS_390</strain>
    </source>
</reference>
<dbReference type="EMBL" id="PDDY01000001">
    <property type="protein sequence ID" value="PEH42754.1"/>
    <property type="molecule type" value="Genomic_DNA"/>
</dbReference>
<dbReference type="GO" id="GO:0000976">
    <property type="term" value="F:transcription cis-regulatory region binding"/>
    <property type="evidence" value="ECO:0007669"/>
    <property type="project" value="TreeGrafter"/>
</dbReference>
<gene>
    <name evidence="5" type="ORF">CRM94_11660</name>
</gene>
<dbReference type="PANTHER" id="PTHR30055">
    <property type="entry name" value="HTH-TYPE TRANSCRIPTIONAL REGULATOR RUTR"/>
    <property type="match status" value="1"/>
</dbReference>
<dbReference type="InterPro" id="IPR050109">
    <property type="entry name" value="HTH-type_TetR-like_transc_reg"/>
</dbReference>
<dbReference type="Proteomes" id="UP000220629">
    <property type="component" value="Unassembled WGS sequence"/>
</dbReference>
<proteinExistence type="predicted"/>
<feature type="compositionally biased region" description="Basic and acidic residues" evidence="3">
    <location>
        <begin position="15"/>
        <end position="24"/>
    </location>
</feature>
<evidence type="ECO:0000259" key="4">
    <source>
        <dbReference type="PROSITE" id="PS50977"/>
    </source>
</evidence>
<name>A0A2A7SGD7_BURGA</name>
<dbReference type="Pfam" id="PF14246">
    <property type="entry name" value="TetR_C_7"/>
    <property type="match status" value="1"/>
</dbReference>
<evidence type="ECO:0000313" key="5">
    <source>
        <dbReference type="EMBL" id="PEH42754.1"/>
    </source>
</evidence>
<dbReference type="Pfam" id="PF00440">
    <property type="entry name" value="TetR_N"/>
    <property type="match status" value="1"/>
</dbReference>
<accession>A0A2A7SGD7</accession>
<protein>
    <submittedName>
        <fullName evidence="5">TetR family transcriptional regulator</fullName>
    </submittedName>
</protein>
<dbReference type="PROSITE" id="PS50977">
    <property type="entry name" value="HTH_TETR_2"/>
    <property type="match status" value="1"/>
</dbReference>
<feature type="DNA-binding region" description="H-T-H motif" evidence="2">
    <location>
        <begin position="71"/>
        <end position="90"/>
    </location>
</feature>